<dbReference type="Gene3D" id="2.170.130.10">
    <property type="entry name" value="TonB-dependent receptor, plug domain"/>
    <property type="match status" value="1"/>
</dbReference>
<evidence type="ECO:0000256" key="7">
    <source>
        <dbReference type="ARBA" id="ARBA00022729"/>
    </source>
</evidence>
<keyword evidence="20" id="KW-1185">Reference proteome</keyword>
<dbReference type="InterPro" id="IPR037066">
    <property type="entry name" value="Plug_dom_sf"/>
</dbReference>
<dbReference type="NCBIfam" id="TIGR01783">
    <property type="entry name" value="TonB-siderophor"/>
    <property type="match status" value="1"/>
</dbReference>
<dbReference type="PROSITE" id="PS52016">
    <property type="entry name" value="TONB_DEPENDENT_REC_3"/>
    <property type="match status" value="1"/>
</dbReference>
<evidence type="ECO:0000313" key="20">
    <source>
        <dbReference type="Proteomes" id="UP000664654"/>
    </source>
</evidence>
<keyword evidence="11 14" id="KW-0472">Membrane</keyword>
<reference evidence="19" key="1">
    <citation type="submission" date="2021-03" db="EMBL/GenBank/DDBJ databases">
        <title>novel species isolated from a fishpond in China.</title>
        <authorList>
            <person name="Lu H."/>
            <person name="Cai Z."/>
        </authorList>
    </citation>
    <scope>NUCLEOTIDE SEQUENCE</scope>
    <source>
        <strain evidence="19">JCM 30855</strain>
    </source>
</reference>
<evidence type="ECO:0000256" key="1">
    <source>
        <dbReference type="ARBA" id="ARBA00004571"/>
    </source>
</evidence>
<comment type="similarity">
    <text evidence="2 14 15">Belongs to the TonB-dependent receptor family.</text>
</comment>
<keyword evidence="13 14" id="KW-0998">Cell outer membrane</keyword>
<evidence type="ECO:0000256" key="8">
    <source>
        <dbReference type="ARBA" id="ARBA00023004"/>
    </source>
</evidence>
<dbReference type="PANTHER" id="PTHR32552:SF74">
    <property type="entry name" value="HYDROXAMATE SIDEROPHORE RECEPTOR FHUE"/>
    <property type="match status" value="1"/>
</dbReference>
<dbReference type="EMBL" id="JAFKCV010000001">
    <property type="protein sequence ID" value="MBN7823904.1"/>
    <property type="molecule type" value="Genomic_DNA"/>
</dbReference>
<keyword evidence="9" id="KW-0406">Ion transport</keyword>
<dbReference type="GO" id="GO:0015891">
    <property type="term" value="P:siderophore transport"/>
    <property type="evidence" value="ECO:0007669"/>
    <property type="project" value="InterPro"/>
</dbReference>
<evidence type="ECO:0000256" key="14">
    <source>
        <dbReference type="PROSITE-ProRule" id="PRU01360"/>
    </source>
</evidence>
<evidence type="ECO:0000256" key="2">
    <source>
        <dbReference type="ARBA" id="ARBA00009810"/>
    </source>
</evidence>
<comment type="subcellular location">
    <subcellularLocation>
        <location evidence="1 14">Cell outer membrane</location>
        <topology evidence="1 14">Multi-pass membrane protein</topology>
    </subcellularLocation>
</comment>
<accession>A0A939IPE4</accession>
<dbReference type="InterPro" id="IPR000531">
    <property type="entry name" value="Beta-barrel_TonB"/>
</dbReference>
<keyword evidence="8" id="KW-0408">Iron</keyword>
<keyword evidence="10 15" id="KW-0798">TonB box</keyword>
<dbReference type="Pfam" id="PF00593">
    <property type="entry name" value="TonB_dep_Rec_b-barrel"/>
    <property type="match status" value="1"/>
</dbReference>
<evidence type="ECO:0000256" key="9">
    <source>
        <dbReference type="ARBA" id="ARBA00023065"/>
    </source>
</evidence>
<evidence type="ECO:0000256" key="15">
    <source>
        <dbReference type="RuleBase" id="RU003357"/>
    </source>
</evidence>
<evidence type="ECO:0000259" key="18">
    <source>
        <dbReference type="Pfam" id="PF07715"/>
    </source>
</evidence>
<name>A0A939IPE4_9ALTE</name>
<dbReference type="SUPFAM" id="SSF56935">
    <property type="entry name" value="Porins"/>
    <property type="match status" value="1"/>
</dbReference>
<dbReference type="FunFam" id="2.170.130.10:FF:000010">
    <property type="entry name" value="Ferripyoverdine receptor"/>
    <property type="match status" value="1"/>
</dbReference>
<dbReference type="InterPro" id="IPR036942">
    <property type="entry name" value="Beta-barrel_TonB_sf"/>
</dbReference>
<dbReference type="GO" id="GO:0015344">
    <property type="term" value="F:siderophore uptake transmembrane transporter activity"/>
    <property type="evidence" value="ECO:0007669"/>
    <property type="project" value="TreeGrafter"/>
</dbReference>
<dbReference type="Pfam" id="PF07715">
    <property type="entry name" value="Plug"/>
    <property type="match status" value="1"/>
</dbReference>
<dbReference type="RefSeq" id="WP_206572007.1">
    <property type="nucleotide sequence ID" value="NZ_JAFKCV010000001.1"/>
</dbReference>
<comment type="caution">
    <text evidence="19">The sequence shown here is derived from an EMBL/GenBank/DDBJ whole genome shotgun (WGS) entry which is preliminary data.</text>
</comment>
<dbReference type="GO" id="GO:0038023">
    <property type="term" value="F:signaling receptor activity"/>
    <property type="evidence" value="ECO:0007669"/>
    <property type="project" value="InterPro"/>
</dbReference>
<evidence type="ECO:0000256" key="5">
    <source>
        <dbReference type="ARBA" id="ARBA00022496"/>
    </source>
</evidence>
<keyword evidence="5" id="KW-0410">Iron transport</keyword>
<evidence type="ECO:0000256" key="6">
    <source>
        <dbReference type="ARBA" id="ARBA00022692"/>
    </source>
</evidence>
<dbReference type="PANTHER" id="PTHR32552">
    <property type="entry name" value="FERRICHROME IRON RECEPTOR-RELATED"/>
    <property type="match status" value="1"/>
</dbReference>
<dbReference type="Proteomes" id="UP000664654">
    <property type="component" value="Unassembled WGS sequence"/>
</dbReference>
<feature type="domain" description="TonB-dependent receptor plug" evidence="18">
    <location>
        <begin position="64"/>
        <end position="162"/>
    </location>
</feature>
<evidence type="ECO:0000313" key="19">
    <source>
        <dbReference type="EMBL" id="MBN7823904.1"/>
    </source>
</evidence>
<dbReference type="GO" id="GO:0009279">
    <property type="term" value="C:cell outer membrane"/>
    <property type="evidence" value="ECO:0007669"/>
    <property type="project" value="UniProtKB-SubCell"/>
</dbReference>
<evidence type="ECO:0000256" key="10">
    <source>
        <dbReference type="ARBA" id="ARBA00023077"/>
    </source>
</evidence>
<protein>
    <submittedName>
        <fullName evidence="19">TonB-dependent siderophore receptor</fullName>
    </submittedName>
</protein>
<feature type="signal peptide" evidence="16">
    <location>
        <begin position="1"/>
        <end position="24"/>
    </location>
</feature>
<dbReference type="InterPro" id="IPR010105">
    <property type="entry name" value="TonB_sidphr_rcpt"/>
</dbReference>
<feature type="domain" description="TonB-dependent receptor-like beta-barrel" evidence="17">
    <location>
        <begin position="249"/>
        <end position="679"/>
    </location>
</feature>
<keyword evidence="4 14" id="KW-1134">Transmembrane beta strand</keyword>
<keyword evidence="3 14" id="KW-0813">Transport</keyword>
<dbReference type="CDD" id="cd01347">
    <property type="entry name" value="ligand_gated_channel"/>
    <property type="match status" value="1"/>
</dbReference>
<dbReference type="AlphaFoldDB" id="A0A939IPE4"/>
<proteinExistence type="inferred from homology"/>
<keyword evidence="6 14" id="KW-0812">Transmembrane</keyword>
<dbReference type="InterPro" id="IPR039426">
    <property type="entry name" value="TonB-dep_rcpt-like"/>
</dbReference>
<evidence type="ECO:0000256" key="13">
    <source>
        <dbReference type="ARBA" id="ARBA00023237"/>
    </source>
</evidence>
<dbReference type="InterPro" id="IPR012910">
    <property type="entry name" value="Plug_dom"/>
</dbReference>
<evidence type="ECO:0000256" key="12">
    <source>
        <dbReference type="ARBA" id="ARBA00023170"/>
    </source>
</evidence>
<evidence type="ECO:0000256" key="11">
    <source>
        <dbReference type="ARBA" id="ARBA00023136"/>
    </source>
</evidence>
<evidence type="ECO:0000256" key="3">
    <source>
        <dbReference type="ARBA" id="ARBA00022448"/>
    </source>
</evidence>
<evidence type="ECO:0000256" key="16">
    <source>
        <dbReference type="SAM" id="SignalP"/>
    </source>
</evidence>
<dbReference type="Gene3D" id="2.40.170.20">
    <property type="entry name" value="TonB-dependent receptor, beta-barrel domain"/>
    <property type="match status" value="1"/>
</dbReference>
<evidence type="ECO:0000259" key="17">
    <source>
        <dbReference type="Pfam" id="PF00593"/>
    </source>
</evidence>
<organism evidence="19 20">
    <name type="scientific">Bowmanella dokdonensis</name>
    <dbReference type="NCBI Taxonomy" id="751969"/>
    <lineage>
        <taxon>Bacteria</taxon>
        <taxon>Pseudomonadati</taxon>
        <taxon>Pseudomonadota</taxon>
        <taxon>Gammaproteobacteria</taxon>
        <taxon>Alteromonadales</taxon>
        <taxon>Alteromonadaceae</taxon>
        <taxon>Bowmanella</taxon>
    </lineage>
</organism>
<evidence type="ECO:0000256" key="4">
    <source>
        <dbReference type="ARBA" id="ARBA00022452"/>
    </source>
</evidence>
<feature type="chain" id="PRO_5036999437" evidence="16">
    <location>
        <begin position="25"/>
        <end position="710"/>
    </location>
</feature>
<gene>
    <name evidence="19" type="ORF">J0A66_01585</name>
</gene>
<keyword evidence="7 16" id="KW-0732">Signal</keyword>
<sequence>MNTFARHLIGLAVGAALLPSIAWAQTHDNENKDNEVKEKIFDHIEVTASPLDRATTATGLPLTLRETPQSISVIDRTFIDSFSLDTVADVMQFAPGIQAQQAETDRFFFRARGRDVTNFQFDGVPIGYNSFFSEALADSIVFERVEVVRGATGLLTGAGEPSAAINLIRKRPRIEDSGFASASVGSWNNTRVEADHSQTLTQNGYIKGLVAVAHEQGDSYVHLSEKDNTQVYAVIAADLTSQTRVTAGADYSERNPKGSMWGALPLFYSDGTQTDDLPVSTTTASPWNTWTRKSTNVFLQLEHAFDNGWDIQVDVEHREGEMDGYLLYFSGFPDKESGEGLGASPNHYVSDREQTSFRILASGPFELFGREHQLTAGALYAKQDVDAASYGTNDTIMVPSLYEWGNGVPAPNFSATPQYSTTDSHSQKGIYAAAKLNLTDNLTAILGNRITDYETRATAPWTSSEYENNSVNTPYTGVVYAITDLISAYASYTEIFQPQDARDRNNRLIGPIEGANAELGIKGDFFNEALSASFAVYEVEEGNLAIPDPDNTDPLPGTTLFPSIGVEGAKSKGFEAELTGKPTKRLNLLLSYTYNQAEDADGSDYAPYLPQRMVKASVLYRLSDSLMVGVNANWQSETTNPGAGPNGETFVQDSYAVVNLMARYQFARAWKLTANLNNLFDEKYFSSIDFYNQGYFGAPRNAEVSISYSW</sequence>
<keyword evidence="12 19" id="KW-0675">Receptor</keyword>